<dbReference type="InterPro" id="IPR001387">
    <property type="entry name" value="Cro/C1-type_HTH"/>
</dbReference>
<comment type="caution">
    <text evidence="2">The sequence shown here is derived from an EMBL/GenBank/DDBJ whole genome shotgun (WGS) entry which is preliminary data.</text>
</comment>
<dbReference type="InterPro" id="IPR038116">
    <property type="entry name" value="TrpR-like_sf"/>
</dbReference>
<dbReference type="AlphaFoldDB" id="A0A395W5V5"/>
<proteinExistence type="predicted"/>
<dbReference type="InterPro" id="IPR000831">
    <property type="entry name" value="Trp_repress"/>
</dbReference>
<accession>A0A395W5V5</accession>
<dbReference type="InterPro" id="IPR010921">
    <property type="entry name" value="Trp_repressor/repl_initiator"/>
</dbReference>
<dbReference type="GO" id="GO:0003700">
    <property type="term" value="F:DNA-binding transcription factor activity"/>
    <property type="evidence" value="ECO:0007669"/>
    <property type="project" value="InterPro"/>
</dbReference>
<dbReference type="PROSITE" id="PS50943">
    <property type="entry name" value="HTH_CROC1"/>
    <property type="match status" value="1"/>
</dbReference>
<organism evidence="2 3">
    <name type="scientific">Holdemanella biformis</name>
    <dbReference type="NCBI Taxonomy" id="1735"/>
    <lineage>
        <taxon>Bacteria</taxon>
        <taxon>Bacillati</taxon>
        <taxon>Bacillota</taxon>
        <taxon>Erysipelotrichia</taxon>
        <taxon>Erysipelotrichales</taxon>
        <taxon>Erysipelotrichaceae</taxon>
        <taxon>Holdemanella</taxon>
    </lineage>
</organism>
<feature type="domain" description="HTH cro/C1-type" evidence="1">
    <location>
        <begin position="85"/>
        <end position="113"/>
    </location>
</feature>
<reference evidence="2 3" key="1">
    <citation type="submission" date="2018-08" db="EMBL/GenBank/DDBJ databases">
        <title>A genome reference for cultivated species of the human gut microbiota.</title>
        <authorList>
            <person name="Zou Y."/>
            <person name="Xue W."/>
            <person name="Luo G."/>
        </authorList>
    </citation>
    <scope>NUCLEOTIDE SEQUENCE [LARGE SCALE GENOMIC DNA]</scope>
    <source>
        <strain evidence="2 3">AF15-20</strain>
    </source>
</reference>
<evidence type="ECO:0000313" key="2">
    <source>
        <dbReference type="EMBL" id="RGU90760.1"/>
    </source>
</evidence>
<dbReference type="SUPFAM" id="SSF48295">
    <property type="entry name" value="TrpR-like"/>
    <property type="match status" value="1"/>
</dbReference>
<dbReference type="GO" id="GO:0043565">
    <property type="term" value="F:sequence-specific DNA binding"/>
    <property type="evidence" value="ECO:0007669"/>
    <property type="project" value="InterPro"/>
</dbReference>
<dbReference type="Gene3D" id="1.10.1270.10">
    <property type="entry name" value="TrpR-like"/>
    <property type="match status" value="1"/>
</dbReference>
<dbReference type="GeneID" id="66579846"/>
<sequence>MSFNLMTVFKNSDLKKVGQTAENIISLAFKTNNKTGAKIARAVMDNGTTLIKTVTATGTVLESVIKLPEIRSVAERNSVIADLAKNKMTQEQIAAMLDISQATVSNVLRNSKK</sequence>
<name>A0A395W5V5_9FIRM</name>
<dbReference type="RefSeq" id="WP_118325418.1">
    <property type="nucleotide sequence ID" value="NZ_JAQDGG010000001.1"/>
</dbReference>
<dbReference type="Proteomes" id="UP000265489">
    <property type="component" value="Unassembled WGS sequence"/>
</dbReference>
<dbReference type="EMBL" id="QRYQ01000015">
    <property type="protein sequence ID" value="RGU90760.1"/>
    <property type="molecule type" value="Genomic_DNA"/>
</dbReference>
<gene>
    <name evidence="2" type="ORF">DWW32_08165</name>
</gene>
<evidence type="ECO:0000259" key="1">
    <source>
        <dbReference type="PROSITE" id="PS50943"/>
    </source>
</evidence>
<evidence type="ECO:0000313" key="3">
    <source>
        <dbReference type="Proteomes" id="UP000265489"/>
    </source>
</evidence>
<dbReference type="Pfam" id="PF01371">
    <property type="entry name" value="Trp_repressor"/>
    <property type="match status" value="1"/>
</dbReference>
<protein>
    <submittedName>
        <fullName evidence="2">Helix-turn-helix domain-containing protein</fullName>
    </submittedName>
</protein>